<comment type="similarity">
    <text evidence="2 8">Belongs to the peptidase M16 family.</text>
</comment>
<comment type="cofactor">
    <cofactor evidence="1">
        <name>Zn(2+)</name>
        <dbReference type="ChEBI" id="CHEBI:29105"/>
    </cofactor>
</comment>
<sequence>MRRLIAALALALPMPALADEAVTSFALDNGLEVVVIEDHRAPAAVHMLWYRAGSADEPPGRSGIAHYLEHLLFKATDELEAGEFSDTVAALGGTDNAFTSYDYTAYFQRVAAEHLGLMMEMEADRMTDLALDAEDILTERDVVIEERRQRTDNDPGALFSEQRRAAQYLNHPYGVPVIGWAQEADALTLDDALEFYGAHYAPNNAVLVVAGDVFPGEVRDLAEEHYGPIPADPAIAPRERPQEPPQLAERRIAFEDPRVGQPYVVRTYLAPERDAGDQREAAALTLAAALLGGSAQTAVLPQKLQFENEDALYATAFYDGLSYDDTLFGVLVVPAPGVTLEEGEEALDRALAEFLEEGVDEDQLERVKFQFEAARIYAQDDPGSRARTYGAALTSGLTVRDVQDWPGIIQSITPEEIEDALARVLDRDRAVTGYLTTTEPAAFEPVPASAADPAAGAPPPPPAGLPAEPAGDAATVLEDS</sequence>
<evidence type="ECO:0000256" key="8">
    <source>
        <dbReference type="RuleBase" id="RU004447"/>
    </source>
</evidence>
<keyword evidence="4" id="KW-0479">Metal-binding</keyword>
<dbReference type="InterPro" id="IPR050626">
    <property type="entry name" value="Peptidase_M16"/>
</dbReference>
<dbReference type="PROSITE" id="PS00143">
    <property type="entry name" value="INSULINASE"/>
    <property type="match status" value="1"/>
</dbReference>
<evidence type="ECO:0000256" key="10">
    <source>
        <dbReference type="SAM" id="SignalP"/>
    </source>
</evidence>
<feature type="signal peptide" evidence="10">
    <location>
        <begin position="1"/>
        <end position="18"/>
    </location>
</feature>
<dbReference type="Pfam" id="PF05193">
    <property type="entry name" value="Peptidase_M16_C"/>
    <property type="match status" value="1"/>
</dbReference>
<dbReference type="SUPFAM" id="SSF63411">
    <property type="entry name" value="LuxS/MPP-like metallohydrolase"/>
    <property type="match status" value="2"/>
</dbReference>
<protein>
    <submittedName>
        <fullName evidence="13">Zinc protease</fullName>
    </submittedName>
</protein>
<feature type="compositionally biased region" description="Low complexity" evidence="9">
    <location>
        <begin position="465"/>
        <end position="474"/>
    </location>
</feature>
<evidence type="ECO:0000256" key="7">
    <source>
        <dbReference type="ARBA" id="ARBA00023049"/>
    </source>
</evidence>
<evidence type="ECO:0000256" key="2">
    <source>
        <dbReference type="ARBA" id="ARBA00007261"/>
    </source>
</evidence>
<dbReference type="PANTHER" id="PTHR43690:SF17">
    <property type="entry name" value="PROTEIN YHJJ"/>
    <property type="match status" value="1"/>
</dbReference>
<evidence type="ECO:0000313" key="14">
    <source>
        <dbReference type="Proteomes" id="UP000238801"/>
    </source>
</evidence>
<gene>
    <name evidence="13" type="ORF">BCF33_2436</name>
</gene>
<dbReference type="OrthoDB" id="9811314at2"/>
<dbReference type="RefSeq" id="WP_106161146.1">
    <property type="nucleotide sequence ID" value="NZ_PVTT01000002.1"/>
</dbReference>
<comment type="caution">
    <text evidence="13">The sequence shown here is derived from an EMBL/GenBank/DDBJ whole genome shotgun (WGS) entry which is preliminary data.</text>
</comment>
<dbReference type="Gene3D" id="3.30.830.10">
    <property type="entry name" value="Metalloenzyme, LuxS/M16 peptidase-like"/>
    <property type="match status" value="2"/>
</dbReference>
<dbReference type="Proteomes" id="UP000238801">
    <property type="component" value="Unassembled WGS sequence"/>
</dbReference>
<proteinExistence type="inferred from homology"/>
<keyword evidence="14" id="KW-1185">Reference proteome</keyword>
<dbReference type="PANTHER" id="PTHR43690">
    <property type="entry name" value="NARDILYSIN"/>
    <property type="match status" value="1"/>
</dbReference>
<evidence type="ECO:0000259" key="11">
    <source>
        <dbReference type="Pfam" id="PF00675"/>
    </source>
</evidence>
<feature type="compositionally biased region" description="Low complexity" evidence="9">
    <location>
        <begin position="445"/>
        <end position="455"/>
    </location>
</feature>
<feature type="domain" description="Peptidase M16 N-terminal" evidence="11">
    <location>
        <begin position="33"/>
        <end position="178"/>
    </location>
</feature>
<evidence type="ECO:0000256" key="3">
    <source>
        <dbReference type="ARBA" id="ARBA00022670"/>
    </source>
</evidence>
<name>A0A2T0X3N4_9RHOB</name>
<keyword evidence="10" id="KW-0732">Signal</keyword>
<evidence type="ECO:0000259" key="12">
    <source>
        <dbReference type="Pfam" id="PF05193"/>
    </source>
</evidence>
<dbReference type="GO" id="GO:0004222">
    <property type="term" value="F:metalloendopeptidase activity"/>
    <property type="evidence" value="ECO:0007669"/>
    <property type="project" value="InterPro"/>
</dbReference>
<feature type="chain" id="PRO_5015746744" evidence="10">
    <location>
        <begin position="19"/>
        <end position="480"/>
    </location>
</feature>
<dbReference type="Pfam" id="PF00675">
    <property type="entry name" value="Peptidase_M16"/>
    <property type="match status" value="1"/>
</dbReference>
<evidence type="ECO:0000256" key="4">
    <source>
        <dbReference type="ARBA" id="ARBA00022723"/>
    </source>
</evidence>
<keyword evidence="5" id="KW-0378">Hydrolase</keyword>
<evidence type="ECO:0000256" key="5">
    <source>
        <dbReference type="ARBA" id="ARBA00022801"/>
    </source>
</evidence>
<evidence type="ECO:0000256" key="9">
    <source>
        <dbReference type="SAM" id="MobiDB-lite"/>
    </source>
</evidence>
<dbReference type="GO" id="GO:0006508">
    <property type="term" value="P:proteolysis"/>
    <property type="evidence" value="ECO:0007669"/>
    <property type="project" value="UniProtKB-KW"/>
</dbReference>
<evidence type="ECO:0000256" key="1">
    <source>
        <dbReference type="ARBA" id="ARBA00001947"/>
    </source>
</evidence>
<organism evidence="13 14">
    <name type="scientific">Hasllibacter halocynthiae</name>
    <dbReference type="NCBI Taxonomy" id="595589"/>
    <lineage>
        <taxon>Bacteria</taxon>
        <taxon>Pseudomonadati</taxon>
        <taxon>Pseudomonadota</taxon>
        <taxon>Alphaproteobacteria</taxon>
        <taxon>Rhodobacterales</taxon>
        <taxon>Roseobacteraceae</taxon>
        <taxon>Hasllibacter</taxon>
    </lineage>
</organism>
<dbReference type="InterPro" id="IPR011765">
    <property type="entry name" value="Pept_M16_N"/>
</dbReference>
<evidence type="ECO:0000256" key="6">
    <source>
        <dbReference type="ARBA" id="ARBA00022833"/>
    </source>
</evidence>
<dbReference type="InterPro" id="IPR001431">
    <property type="entry name" value="Pept_M16_Zn_BS"/>
</dbReference>
<evidence type="ECO:0000313" key="13">
    <source>
        <dbReference type="EMBL" id="PRY93563.1"/>
    </source>
</evidence>
<reference evidence="13 14" key="1">
    <citation type="submission" date="2018-03" db="EMBL/GenBank/DDBJ databases">
        <title>Genomic Encyclopedia of Archaeal and Bacterial Type Strains, Phase II (KMG-II): from individual species to whole genera.</title>
        <authorList>
            <person name="Goeker M."/>
        </authorList>
    </citation>
    <scope>NUCLEOTIDE SEQUENCE [LARGE SCALE GENOMIC DNA]</scope>
    <source>
        <strain evidence="13 14">DSM 29318</strain>
    </source>
</reference>
<keyword evidence="3 13" id="KW-0645">Protease</keyword>
<dbReference type="AlphaFoldDB" id="A0A2T0X3N4"/>
<dbReference type="InterPro" id="IPR007863">
    <property type="entry name" value="Peptidase_M16_C"/>
</dbReference>
<keyword evidence="7" id="KW-0482">Metalloprotease</keyword>
<feature type="region of interest" description="Disordered" evidence="9">
    <location>
        <begin position="438"/>
        <end position="480"/>
    </location>
</feature>
<keyword evidence="6" id="KW-0862">Zinc</keyword>
<dbReference type="InterPro" id="IPR011249">
    <property type="entry name" value="Metalloenz_LuxS/M16"/>
</dbReference>
<dbReference type="EMBL" id="PVTT01000002">
    <property type="protein sequence ID" value="PRY93563.1"/>
    <property type="molecule type" value="Genomic_DNA"/>
</dbReference>
<feature type="domain" description="Peptidase M16 C-terminal" evidence="12">
    <location>
        <begin position="187"/>
        <end position="370"/>
    </location>
</feature>
<dbReference type="GO" id="GO:0046872">
    <property type="term" value="F:metal ion binding"/>
    <property type="evidence" value="ECO:0007669"/>
    <property type="project" value="UniProtKB-KW"/>
</dbReference>
<accession>A0A2T0X3N4</accession>